<proteinExistence type="predicted"/>
<feature type="domain" description="DUF1990" evidence="2">
    <location>
        <begin position="132"/>
        <end position="179"/>
    </location>
</feature>
<dbReference type="RefSeq" id="WP_244686691.1">
    <property type="nucleotide sequence ID" value="NZ_CP095043.1"/>
</dbReference>
<evidence type="ECO:0000313" key="3">
    <source>
        <dbReference type="EMBL" id="UOQ60781.1"/>
    </source>
</evidence>
<feature type="compositionally biased region" description="Low complexity" evidence="1">
    <location>
        <begin position="228"/>
        <end position="238"/>
    </location>
</feature>
<feature type="region of interest" description="Disordered" evidence="1">
    <location>
        <begin position="211"/>
        <end position="238"/>
    </location>
</feature>
<keyword evidence="4" id="KW-1185">Reference proteome</keyword>
<dbReference type="EMBL" id="CP095043">
    <property type="protein sequence ID" value="UOQ60781.1"/>
    <property type="molecule type" value="Genomic_DNA"/>
</dbReference>
<feature type="domain" description="DUF1990" evidence="2">
    <location>
        <begin position="19"/>
        <end position="78"/>
    </location>
</feature>
<accession>A0ABY4FX20</accession>
<dbReference type="Proteomes" id="UP000831775">
    <property type="component" value="Chromosome"/>
</dbReference>
<evidence type="ECO:0000256" key="1">
    <source>
        <dbReference type="SAM" id="MobiDB-lite"/>
    </source>
</evidence>
<organism evidence="3 4">
    <name type="scientific">Leucobacter rhizosphaerae</name>
    <dbReference type="NCBI Taxonomy" id="2932245"/>
    <lineage>
        <taxon>Bacteria</taxon>
        <taxon>Bacillati</taxon>
        <taxon>Actinomycetota</taxon>
        <taxon>Actinomycetes</taxon>
        <taxon>Micrococcales</taxon>
        <taxon>Microbacteriaceae</taxon>
        <taxon>Leucobacter</taxon>
    </lineage>
</organism>
<gene>
    <name evidence="3" type="ORF">MUN76_02005</name>
</gene>
<reference evidence="3 4" key="1">
    <citation type="submission" date="2022-04" db="EMBL/GenBank/DDBJ databases">
        <title>Leucobacter sp. isolated from rhizosphere of onion.</title>
        <authorList>
            <person name="Won M."/>
            <person name="Lee C.-M."/>
            <person name="Woen H.-Y."/>
            <person name="Kwon S.-W."/>
        </authorList>
    </citation>
    <scope>NUCLEOTIDE SEQUENCE [LARGE SCALE GENOMIC DNA]</scope>
    <source>
        <strain evidence="3 4">H25R-14</strain>
    </source>
</reference>
<evidence type="ECO:0000259" key="2">
    <source>
        <dbReference type="Pfam" id="PF09348"/>
    </source>
</evidence>
<name>A0ABY4FX20_9MICO</name>
<dbReference type="Pfam" id="PF09348">
    <property type="entry name" value="DUF1990"/>
    <property type="match status" value="2"/>
</dbReference>
<evidence type="ECO:0000313" key="4">
    <source>
        <dbReference type="Proteomes" id="UP000831775"/>
    </source>
</evidence>
<dbReference type="InterPro" id="IPR018960">
    <property type="entry name" value="DUF1990"/>
</dbReference>
<protein>
    <submittedName>
        <fullName evidence="3">DUF1990 domain-containing protein</fullName>
    </submittedName>
</protein>
<sequence>MSGAEPTRRSSHVEMPAAYAAVGASKLPDLLRFPPEGSTPYEESLQLGSGQDRFIAASSLLMTWGAQRGTGIAVTHVSRGTDAEYVGPEFDEQGRAQAVSEIEEQFGPDGEPYLVAGTTAVLAAPGKPERSILVVYTVTEERVVGFAWGTSDELGAVGEQRFTVEFREDDTVWAVARGFLTSPKNGLLGLKARAVIREAIDAARDQLAALAPGAAPVPRSRRSRRSRSQMVRSRPPSR</sequence>